<evidence type="ECO:0000313" key="3">
    <source>
        <dbReference type="Proteomes" id="UP001629367"/>
    </source>
</evidence>
<dbReference type="InterPro" id="IPR026834">
    <property type="entry name" value="LHH"/>
</dbReference>
<comment type="caution">
    <text evidence="2">The sequence shown here is derived from an EMBL/GenBank/DDBJ whole genome shotgun (WGS) entry which is preliminary data.</text>
</comment>
<dbReference type="Proteomes" id="UP001629367">
    <property type="component" value="Unassembled WGS sequence"/>
</dbReference>
<dbReference type="Pfam" id="PF14411">
    <property type="entry name" value="LHH"/>
    <property type="match status" value="1"/>
</dbReference>
<dbReference type="RefSeq" id="WP_408208852.1">
    <property type="nucleotide sequence ID" value="NZ_JAQQBZ010000001.1"/>
</dbReference>
<proteinExistence type="predicted"/>
<organism evidence="2 3">
    <name type="scientific">Paraburkholderia dilworthii</name>
    <dbReference type="NCBI Taxonomy" id="948106"/>
    <lineage>
        <taxon>Bacteria</taxon>
        <taxon>Pseudomonadati</taxon>
        <taxon>Pseudomonadota</taxon>
        <taxon>Betaproteobacteria</taxon>
        <taxon>Burkholderiales</taxon>
        <taxon>Burkholderiaceae</taxon>
        <taxon>Paraburkholderia</taxon>
    </lineage>
</organism>
<evidence type="ECO:0000313" key="2">
    <source>
        <dbReference type="EMBL" id="MFM0591945.1"/>
    </source>
</evidence>
<feature type="domain" description="LHH" evidence="1">
    <location>
        <begin position="120"/>
        <end position="197"/>
    </location>
</feature>
<protein>
    <submittedName>
        <fullName evidence="2">HNH/ENDO VII family nuclease</fullName>
    </submittedName>
</protein>
<sequence length="202" mass="22963">MLKKEWPVNFETFALERTDATDKLVALADEMPDLCLEVAELDKPIFLSQENRLELPSLSDETREKLKNDGYPDSILNAMGSEAEGQIYDNANLEATKVNDKDALIRTDIDYDKVDLFGMTNLERMKDGRAPLDADGRPIELHHIGQKQDSPLAELTCAEHRGKGNDNVLHNKLKESEIDRDGFGKERQEYWKARAEQIESQS</sequence>
<reference evidence="2 3" key="1">
    <citation type="journal article" date="2024" name="Chem. Sci.">
        <title>Discovery of megapolipeptins by genome mining of a Burkholderiales bacteria collection.</title>
        <authorList>
            <person name="Paulo B.S."/>
            <person name="Recchia M.J.J."/>
            <person name="Lee S."/>
            <person name="Fergusson C.H."/>
            <person name="Romanowski S.B."/>
            <person name="Hernandez A."/>
            <person name="Krull N."/>
            <person name="Liu D.Y."/>
            <person name="Cavanagh H."/>
            <person name="Bos A."/>
            <person name="Gray C.A."/>
            <person name="Murphy B.T."/>
            <person name="Linington R.G."/>
            <person name="Eustaquio A.S."/>
        </authorList>
    </citation>
    <scope>NUCLEOTIDE SEQUENCE [LARGE SCALE GENOMIC DNA]</scope>
    <source>
        <strain evidence="2 3">RL17-335-BIF-A</strain>
    </source>
</reference>
<keyword evidence="3" id="KW-1185">Reference proteome</keyword>
<evidence type="ECO:0000259" key="1">
    <source>
        <dbReference type="Pfam" id="PF14411"/>
    </source>
</evidence>
<dbReference type="EMBL" id="JAQQBZ010000001">
    <property type="protein sequence ID" value="MFM0591945.1"/>
    <property type="molecule type" value="Genomic_DNA"/>
</dbReference>
<name>A0ABW9D1L9_9BURK</name>
<accession>A0ABW9D1L9</accession>
<gene>
    <name evidence="2" type="ORF">PQQ68_02875</name>
</gene>